<reference evidence="11 12" key="1">
    <citation type="submission" date="2019-07" db="EMBL/GenBank/DDBJ databases">
        <title>Cryptosporangium phraense sp. nov., isolated from plant litter.</title>
        <authorList>
            <person name="Suriyachadkun C."/>
        </authorList>
    </citation>
    <scope>NUCLEOTIDE SEQUENCE [LARGE SCALE GENOMIC DNA]</scope>
    <source>
        <strain evidence="11 12">A-T 5661</strain>
    </source>
</reference>
<comment type="subcellular location">
    <subcellularLocation>
        <location evidence="1">Cell membrane</location>
        <topology evidence="1">Multi-pass membrane protein</topology>
    </subcellularLocation>
</comment>
<feature type="transmembrane region" description="Helical" evidence="9">
    <location>
        <begin position="219"/>
        <end position="239"/>
    </location>
</feature>
<dbReference type="GO" id="GO:0042910">
    <property type="term" value="F:xenobiotic transmembrane transporter activity"/>
    <property type="evidence" value="ECO:0007669"/>
    <property type="project" value="InterPro"/>
</dbReference>
<gene>
    <name evidence="11" type="ORF">FL583_16030</name>
</gene>
<feature type="transmembrane region" description="Helical" evidence="9">
    <location>
        <begin position="131"/>
        <end position="150"/>
    </location>
</feature>
<evidence type="ECO:0000256" key="1">
    <source>
        <dbReference type="ARBA" id="ARBA00004651"/>
    </source>
</evidence>
<keyword evidence="12" id="KW-1185">Reference proteome</keyword>
<keyword evidence="3" id="KW-0813">Transport</keyword>
<dbReference type="PANTHER" id="PTHR23502:SF132">
    <property type="entry name" value="POLYAMINE TRANSPORTER 2-RELATED"/>
    <property type="match status" value="1"/>
</dbReference>
<dbReference type="OrthoDB" id="9814303at2"/>
<evidence type="ECO:0000256" key="5">
    <source>
        <dbReference type="ARBA" id="ARBA00022692"/>
    </source>
</evidence>
<name>A0A545ARK4_9ACTN</name>
<evidence type="ECO:0000256" key="9">
    <source>
        <dbReference type="SAM" id="Phobius"/>
    </source>
</evidence>
<proteinExistence type="inferred from homology"/>
<feature type="transmembrane region" description="Helical" evidence="9">
    <location>
        <begin position="427"/>
        <end position="447"/>
    </location>
</feature>
<feature type="transmembrane region" description="Helical" evidence="9">
    <location>
        <begin position="189"/>
        <end position="213"/>
    </location>
</feature>
<comment type="similarity">
    <text evidence="2">Belongs to the major facilitator superfamily. Bcr/CmlA family.</text>
</comment>
<dbReference type="Gene3D" id="1.20.1720.10">
    <property type="entry name" value="Multidrug resistance protein D"/>
    <property type="match status" value="1"/>
</dbReference>
<evidence type="ECO:0000256" key="4">
    <source>
        <dbReference type="ARBA" id="ARBA00022475"/>
    </source>
</evidence>
<protein>
    <submittedName>
        <fullName evidence="11">Multidrug effflux MFS transporter</fullName>
    </submittedName>
</protein>
<accession>A0A545ARK4</accession>
<evidence type="ECO:0000256" key="8">
    <source>
        <dbReference type="SAM" id="MobiDB-lite"/>
    </source>
</evidence>
<evidence type="ECO:0000259" key="10">
    <source>
        <dbReference type="PROSITE" id="PS50850"/>
    </source>
</evidence>
<dbReference type="InParanoid" id="A0A545ARK4"/>
<keyword evidence="5 9" id="KW-0812">Transmembrane</keyword>
<dbReference type="AlphaFoldDB" id="A0A545ARK4"/>
<sequence>MGGAQDDAVEQAPGGVREHRVAGGVGRHQRQVERLPPGGHPVAERGHRRGEPGVVGWEDVTRRPWFPALLLVTGVGPFGLDTYLAALSSLAGSLHTGATGAQLTVTTYIVGLAVGQLAGGPVSDSTGRRPVLLASSAAFTVLSLVCAVLSNAPVFIAARFVQGLVAGAGVACGRAVLSDGFRGSAGDTKFGTLAAVNLLSPVVAPAVGTLFLGVGGWRAVFVFMGVLGLLMTLAIAFGVPESLPPAERHAGGLTATLVRMADLGRDFGFLRHVIIACLATASFFTYIGGSSYALQTVYDLDSRGYAAVFTVNAVFMVVGSVAFRLLVGRVGPTRLRTAGLVVGVLSTSGLLAGVLAIHQHPGTLALPWVCLSGVTFAMGLMIPAAMTLAQTAGDRARGTASALQGGGMFLVGSLSTPLVGILGYTSVVPMAAAMAVLMAAAALAAVLTRSAGSRAGGVQLETATANPTESHS</sequence>
<feature type="transmembrane region" description="Helical" evidence="9">
    <location>
        <begin position="365"/>
        <end position="389"/>
    </location>
</feature>
<organism evidence="11 12">
    <name type="scientific">Cryptosporangium phraense</name>
    <dbReference type="NCBI Taxonomy" id="2593070"/>
    <lineage>
        <taxon>Bacteria</taxon>
        <taxon>Bacillati</taxon>
        <taxon>Actinomycetota</taxon>
        <taxon>Actinomycetes</taxon>
        <taxon>Cryptosporangiales</taxon>
        <taxon>Cryptosporangiaceae</taxon>
        <taxon>Cryptosporangium</taxon>
    </lineage>
</organism>
<dbReference type="InterPro" id="IPR036259">
    <property type="entry name" value="MFS_trans_sf"/>
</dbReference>
<evidence type="ECO:0000256" key="2">
    <source>
        <dbReference type="ARBA" id="ARBA00006236"/>
    </source>
</evidence>
<feature type="transmembrane region" description="Helical" evidence="9">
    <location>
        <begin position="305"/>
        <end position="327"/>
    </location>
</feature>
<keyword evidence="7 9" id="KW-0472">Membrane</keyword>
<comment type="caution">
    <text evidence="11">The sequence shown here is derived from an EMBL/GenBank/DDBJ whole genome shotgun (WGS) entry which is preliminary data.</text>
</comment>
<dbReference type="InterPro" id="IPR004812">
    <property type="entry name" value="Efflux_drug-R_Bcr/CmlA"/>
</dbReference>
<dbReference type="EMBL" id="VIRS01000010">
    <property type="protein sequence ID" value="TQS43968.1"/>
    <property type="molecule type" value="Genomic_DNA"/>
</dbReference>
<dbReference type="InterPro" id="IPR020846">
    <property type="entry name" value="MFS_dom"/>
</dbReference>
<dbReference type="GO" id="GO:1990961">
    <property type="term" value="P:xenobiotic detoxification by transmembrane export across the plasma membrane"/>
    <property type="evidence" value="ECO:0007669"/>
    <property type="project" value="InterPro"/>
</dbReference>
<dbReference type="NCBIfam" id="TIGR00710">
    <property type="entry name" value="efflux_Bcr_CflA"/>
    <property type="match status" value="1"/>
</dbReference>
<dbReference type="CDD" id="cd17320">
    <property type="entry name" value="MFS_MdfA_MDR_like"/>
    <property type="match status" value="1"/>
</dbReference>
<feature type="transmembrane region" description="Helical" evidence="9">
    <location>
        <begin position="156"/>
        <end position="177"/>
    </location>
</feature>
<dbReference type="GO" id="GO:0005886">
    <property type="term" value="C:plasma membrane"/>
    <property type="evidence" value="ECO:0007669"/>
    <property type="project" value="UniProtKB-SubCell"/>
</dbReference>
<feature type="domain" description="Major facilitator superfamily (MFS) profile" evidence="10">
    <location>
        <begin position="65"/>
        <end position="450"/>
    </location>
</feature>
<dbReference type="InterPro" id="IPR011701">
    <property type="entry name" value="MFS"/>
</dbReference>
<feature type="transmembrane region" description="Helical" evidence="9">
    <location>
        <begin position="339"/>
        <end position="359"/>
    </location>
</feature>
<dbReference type="SUPFAM" id="SSF103473">
    <property type="entry name" value="MFS general substrate transporter"/>
    <property type="match status" value="1"/>
</dbReference>
<feature type="transmembrane region" description="Helical" evidence="9">
    <location>
        <begin position="269"/>
        <end position="293"/>
    </location>
</feature>
<evidence type="ECO:0000256" key="3">
    <source>
        <dbReference type="ARBA" id="ARBA00022448"/>
    </source>
</evidence>
<feature type="transmembrane region" description="Helical" evidence="9">
    <location>
        <begin position="401"/>
        <end position="421"/>
    </location>
</feature>
<feature type="transmembrane region" description="Helical" evidence="9">
    <location>
        <begin position="65"/>
        <end position="86"/>
    </location>
</feature>
<dbReference type="PROSITE" id="PS50850">
    <property type="entry name" value="MFS"/>
    <property type="match status" value="1"/>
</dbReference>
<keyword evidence="4" id="KW-1003">Cell membrane</keyword>
<evidence type="ECO:0000313" key="11">
    <source>
        <dbReference type="EMBL" id="TQS43968.1"/>
    </source>
</evidence>
<evidence type="ECO:0000256" key="7">
    <source>
        <dbReference type="ARBA" id="ARBA00023136"/>
    </source>
</evidence>
<feature type="transmembrane region" description="Helical" evidence="9">
    <location>
        <begin position="98"/>
        <end position="119"/>
    </location>
</feature>
<feature type="region of interest" description="Disordered" evidence="8">
    <location>
        <begin position="1"/>
        <end position="50"/>
    </location>
</feature>
<dbReference type="Proteomes" id="UP000317982">
    <property type="component" value="Unassembled WGS sequence"/>
</dbReference>
<dbReference type="PANTHER" id="PTHR23502">
    <property type="entry name" value="MAJOR FACILITATOR SUPERFAMILY"/>
    <property type="match status" value="1"/>
</dbReference>
<dbReference type="Pfam" id="PF07690">
    <property type="entry name" value="MFS_1"/>
    <property type="match status" value="1"/>
</dbReference>
<evidence type="ECO:0000256" key="6">
    <source>
        <dbReference type="ARBA" id="ARBA00022989"/>
    </source>
</evidence>
<keyword evidence="6 9" id="KW-1133">Transmembrane helix</keyword>
<evidence type="ECO:0000313" key="12">
    <source>
        <dbReference type="Proteomes" id="UP000317982"/>
    </source>
</evidence>